<dbReference type="SUPFAM" id="SSF56037">
    <property type="entry name" value="PheT/TilS domain"/>
    <property type="match status" value="1"/>
</dbReference>
<dbReference type="EMBL" id="STGJ01000017">
    <property type="protein sequence ID" value="TIC79553.1"/>
    <property type="molecule type" value="Genomic_DNA"/>
</dbReference>
<dbReference type="OrthoDB" id="276580at2"/>
<comment type="caution">
    <text evidence="2">The sequence shown here is derived from an EMBL/GenBank/DDBJ whole genome shotgun (WGS) entry which is preliminary data.</text>
</comment>
<evidence type="ECO:0000313" key="2">
    <source>
        <dbReference type="EMBL" id="TIC79553.1"/>
    </source>
</evidence>
<reference evidence="2 3" key="1">
    <citation type="submission" date="2019-04" db="EMBL/GenBank/DDBJ databases">
        <title>Crenobacter sp. nov.</title>
        <authorList>
            <person name="Shi S."/>
        </authorList>
    </citation>
    <scope>NUCLEOTIDE SEQUENCE [LARGE SCALE GENOMIC DNA]</scope>
    <source>
        <strain evidence="2 3">GY 70310</strain>
    </source>
</reference>
<organism evidence="2 3">
    <name type="scientific">Crenobacter intestini</name>
    <dbReference type="NCBI Taxonomy" id="2563443"/>
    <lineage>
        <taxon>Bacteria</taxon>
        <taxon>Pseudomonadati</taxon>
        <taxon>Pseudomonadota</taxon>
        <taxon>Betaproteobacteria</taxon>
        <taxon>Neisseriales</taxon>
        <taxon>Neisseriaceae</taxon>
        <taxon>Crenobacter</taxon>
    </lineage>
</organism>
<feature type="domain" description="B3/B4 tRNA-binding" evidence="1">
    <location>
        <begin position="61"/>
        <end position="217"/>
    </location>
</feature>
<dbReference type="PANTHER" id="PTHR39209">
    <property type="match status" value="1"/>
</dbReference>
<accession>A0A4V4N777</accession>
<evidence type="ECO:0000313" key="3">
    <source>
        <dbReference type="Proteomes" id="UP000308891"/>
    </source>
</evidence>
<dbReference type="GO" id="GO:0003723">
    <property type="term" value="F:RNA binding"/>
    <property type="evidence" value="ECO:0007669"/>
    <property type="project" value="InterPro"/>
</dbReference>
<sequence>MFKVTPSIDPAIAQLAPGFQALSLSVLASPIVHPEVAAEALVHACRSVSAGGPAWAESHLAAWDEVFRKFGAKPQRTPCSASALRKRVLRDGQLPGIDPVVDLYNAISLQYAVPVGGENFAAYAGSPWLTIADGSERFDTQKDGVLVVEHPEAGEVVWRDEMGVTCRRWNWRQGIRTRLDSRSEQMWFVLERLPQMPLEALHEAGAHLTRNLLAMMPAATVSTQLIDTPHM</sequence>
<dbReference type="RefSeq" id="WP_136555005.1">
    <property type="nucleotide sequence ID" value="NZ_STGJ01000017.1"/>
</dbReference>
<keyword evidence="3" id="KW-1185">Reference proteome</keyword>
<dbReference type="InterPro" id="IPR005146">
    <property type="entry name" value="B3/B4_tRNA-bd"/>
</dbReference>
<name>A0A4V4N777_9NEIS</name>
<evidence type="ECO:0000259" key="1">
    <source>
        <dbReference type="SMART" id="SM00873"/>
    </source>
</evidence>
<dbReference type="PANTHER" id="PTHR39209:SF2">
    <property type="entry name" value="CYTOPLASMIC PROTEIN"/>
    <property type="match status" value="1"/>
</dbReference>
<proteinExistence type="predicted"/>
<dbReference type="AlphaFoldDB" id="A0A4V4N777"/>
<dbReference type="SMART" id="SM00873">
    <property type="entry name" value="B3_4"/>
    <property type="match status" value="1"/>
</dbReference>
<dbReference type="Proteomes" id="UP000308891">
    <property type="component" value="Unassembled WGS sequence"/>
</dbReference>
<dbReference type="Pfam" id="PF03483">
    <property type="entry name" value="B3_4"/>
    <property type="match status" value="1"/>
</dbReference>
<protein>
    <recommendedName>
        <fullName evidence="1">B3/B4 tRNA-binding domain-containing protein</fullName>
    </recommendedName>
</protein>
<dbReference type="GO" id="GO:0004826">
    <property type="term" value="F:phenylalanine-tRNA ligase activity"/>
    <property type="evidence" value="ECO:0007669"/>
    <property type="project" value="InterPro"/>
</dbReference>
<gene>
    <name evidence="2" type="ORF">E5K04_13490</name>
</gene>